<keyword evidence="11" id="KW-0961">Cell wall biogenesis/degradation</keyword>
<keyword evidence="6" id="KW-0645">Protease</keyword>
<comment type="similarity">
    <text evidence="3 13">Belongs to the peptidase S11 family.</text>
</comment>
<evidence type="ECO:0000256" key="4">
    <source>
        <dbReference type="ARBA" id="ARBA00012448"/>
    </source>
</evidence>
<gene>
    <name evidence="16" type="ORF">ACFFF7_07055</name>
</gene>
<evidence type="ECO:0000313" key="17">
    <source>
        <dbReference type="Proteomes" id="UP001589943"/>
    </source>
</evidence>
<dbReference type="InterPro" id="IPR037167">
    <property type="entry name" value="Peptidase_S11_C_sf"/>
</dbReference>
<dbReference type="RefSeq" id="WP_379480669.1">
    <property type="nucleotide sequence ID" value="NZ_JBHLTL010000004.1"/>
</dbReference>
<comment type="function">
    <text evidence="1">Removes C-terminal D-alanyl residues from sugar-peptide cell wall precursors.</text>
</comment>
<dbReference type="EC" id="3.4.16.4" evidence="4"/>
<dbReference type="SUPFAM" id="SSF69189">
    <property type="entry name" value="Penicillin-binding protein associated domain"/>
    <property type="match status" value="1"/>
</dbReference>
<dbReference type="SUPFAM" id="SSF56601">
    <property type="entry name" value="beta-lactamase/transpeptidase-like"/>
    <property type="match status" value="1"/>
</dbReference>
<dbReference type="InterPro" id="IPR012907">
    <property type="entry name" value="Peptidase_S11_C"/>
</dbReference>
<evidence type="ECO:0000256" key="2">
    <source>
        <dbReference type="ARBA" id="ARBA00004752"/>
    </source>
</evidence>
<accession>A0ABV6PJD8</accession>
<dbReference type="InterPro" id="IPR018044">
    <property type="entry name" value="Peptidase_S11"/>
</dbReference>
<dbReference type="Gene3D" id="2.60.410.10">
    <property type="entry name" value="D-Ala-D-Ala carboxypeptidase, C-terminal domain"/>
    <property type="match status" value="1"/>
</dbReference>
<evidence type="ECO:0000256" key="1">
    <source>
        <dbReference type="ARBA" id="ARBA00003217"/>
    </source>
</evidence>
<dbReference type="Proteomes" id="UP001589943">
    <property type="component" value="Unassembled WGS sequence"/>
</dbReference>
<comment type="catalytic activity">
    <reaction evidence="12">
        <text>Preferential cleavage: (Ac)2-L-Lys-D-Ala-|-D-Ala. Also transpeptidation of peptidyl-alanyl moieties that are N-acyl substituents of D-alanine.</text>
        <dbReference type="EC" id="3.4.16.4"/>
    </reaction>
</comment>
<evidence type="ECO:0000256" key="7">
    <source>
        <dbReference type="ARBA" id="ARBA00022729"/>
    </source>
</evidence>
<dbReference type="Gene3D" id="3.40.710.10">
    <property type="entry name" value="DD-peptidase/beta-lactamase superfamily"/>
    <property type="match status" value="1"/>
</dbReference>
<keyword evidence="10" id="KW-0573">Peptidoglycan synthesis</keyword>
<evidence type="ECO:0000256" key="14">
    <source>
        <dbReference type="SAM" id="SignalP"/>
    </source>
</evidence>
<proteinExistence type="inferred from homology"/>
<dbReference type="InterPro" id="IPR012338">
    <property type="entry name" value="Beta-lactam/transpept-like"/>
</dbReference>
<feature type="chain" id="PRO_5045376467" description="serine-type D-Ala-D-Ala carboxypeptidase" evidence="14">
    <location>
        <begin position="23"/>
        <end position="387"/>
    </location>
</feature>
<evidence type="ECO:0000256" key="13">
    <source>
        <dbReference type="RuleBase" id="RU004016"/>
    </source>
</evidence>
<evidence type="ECO:0000256" key="11">
    <source>
        <dbReference type="ARBA" id="ARBA00023316"/>
    </source>
</evidence>
<name>A0ABV6PJD8_9SPHN</name>
<comment type="caution">
    <text evidence="16">The sequence shown here is derived from an EMBL/GenBank/DDBJ whole genome shotgun (WGS) entry which is preliminary data.</text>
</comment>
<evidence type="ECO:0000256" key="8">
    <source>
        <dbReference type="ARBA" id="ARBA00022801"/>
    </source>
</evidence>
<dbReference type="InterPro" id="IPR015956">
    <property type="entry name" value="Peniciliin-bd_prot_C_sf"/>
</dbReference>
<keyword evidence="7 14" id="KW-0732">Signal</keyword>
<evidence type="ECO:0000313" key="16">
    <source>
        <dbReference type="EMBL" id="MFC0589168.1"/>
    </source>
</evidence>
<comment type="pathway">
    <text evidence="2">Cell wall biogenesis; peptidoglycan biosynthesis.</text>
</comment>
<dbReference type="InterPro" id="IPR001967">
    <property type="entry name" value="Peptidase_S11_N"/>
</dbReference>
<evidence type="ECO:0000256" key="5">
    <source>
        <dbReference type="ARBA" id="ARBA00022645"/>
    </source>
</evidence>
<evidence type="ECO:0000256" key="12">
    <source>
        <dbReference type="ARBA" id="ARBA00034000"/>
    </source>
</evidence>
<dbReference type="SMART" id="SM00936">
    <property type="entry name" value="PBP5_C"/>
    <property type="match status" value="1"/>
</dbReference>
<evidence type="ECO:0000256" key="10">
    <source>
        <dbReference type="ARBA" id="ARBA00022984"/>
    </source>
</evidence>
<evidence type="ECO:0000256" key="3">
    <source>
        <dbReference type="ARBA" id="ARBA00007164"/>
    </source>
</evidence>
<dbReference type="PANTHER" id="PTHR21581:SF6">
    <property type="entry name" value="TRAFFICKING PROTEIN PARTICLE COMPLEX SUBUNIT 12"/>
    <property type="match status" value="1"/>
</dbReference>
<reference evidence="16 17" key="1">
    <citation type="submission" date="2024-09" db="EMBL/GenBank/DDBJ databases">
        <authorList>
            <person name="Sun Q."/>
            <person name="Mori K."/>
        </authorList>
    </citation>
    <scope>NUCLEOTIDE SEQUENCE [LARGE SCALE GENOMIC DNA]</scope>
    <source>
        <strain evidence="16 17">NCAIM B.02537</strain>
    </source>
</reference>
<dbReference type="PRINTS" id="PR00725">
    <property type="entry name" value="DADACBPTASE1"/>
</dbReference>
<evidence type="ECO:0000256" key="6">
    <source>
        <dbReference type="ARBA" id="ARBA00022670"/>
    </source>
</evidence>
<dbReference type="Pfam" id="PF00768">
    <property type="entry name" value="Peptidase_S11"/>
    <property type="match status" value="1"/>
</dbReference>
<dbReference type="EMBL" id="JBHLTL010000004">
    <property type="protein sequence ID" value="MFC0589168.1"/>
    <property type="molecule type" value="Genomic_DNA"/>
</dbReference>
<protein>
    <recommendedName>
        <fullName evidence="4">serine-type D-Ala-D-Ala carboxypeptidase</fullName>
        <ecNumber evidence="4">3.4.16.4</ecNumber>
    </recommendedName>
</protein>
<keyword evidence="8 16" id="KW-0378">Hydrolase</keyword>
<dbReference type="Pfam" id="PF07943">
    <property type="entry name" value="PBP5_C"/>
    <property type="match status" value="1"/>
</dbReference>
<dbReference type="PANTHER" id="PTHR21581">
    <property type="entry name" value="D-ALANYL-D-ALANINE CARBOXYPEPTIDASE"/>
    <property type="match status" value="1"/>
</dbReference>
<keyword evidence="5 16" id="KW-0121">Carboxypeptidase</keyword>
<organism evidence="16 17">
    <name type="scientific">Novosphingobium aquiterrae</name>
    <dbReference type="NCBI Taxonomy" id="624388"/>
    <lineage>
        <taxon>Bacteria</taxon>
        <taxon>Pseudomonadati</taxon>
        <taxon>Pseudomonadota</taxon>
        <taxon>Alphaproteobacteria</taxon>
        <taxon>Sphingomonadales</taxon>
        <taxon>Sphingomonadaceae</taxon>
        <taxon>Novosphingobium</taxon>
    </lineage>
</organism>
<dbReference type="GO" id="GO:0004180">
    <property type="term" value="F:carboxypeptidase activity"/>
    <property type="evidence" value="ECO:0007669"/>
    <property type="project" value="UniProtKB-KW"/>
</dbReference>
<evidence type="ECO:0000259" key="15">
    <source>
        <dbReference type="SMART" id="SM00936"/>
    </source>
</evidence>
<evidence type="ECO:0000256" key="9">
    <source>
        <dbReference type="ARBA" id="ARBA00022960"/>
    </source>
</evidence>
<keyword evidence="17" id="KW-1185">Reference proteome</keyword>
<feature type="domain" description="Peptidase S11 D-Ala-D-Ala carboxypeptidase A C-terminal" evidence="15">
    <location>
        <begin position="281"/>
        <end position="371"/>
    </location>
</feature>
<feature type="signal peptide" evidence="14">
    <location>
        <begin position="1"/>
        <end position="22"/>
    </location>
</feature>
<sequence>MRFAGGALLVVAATALPLRASAPGQLAPACPGPAARIPHALLVDLSAGRTLCAHGSNVVFPPASMTKAMTALVIFDLIKAGKLDENELVTVRPGTASAWAGKGTTLNLRPGEQVSIGQLLMGTLTVSANDAAVALAESASGSTEDFVAAMNARARSLGMRSSRFGTPNGFPDRGRTAVSAADMARLAETLINDHPDLYRRYIGKKTMDWRGATLSSHDPFAGVLSGADGIKTGHTFEAGFNFLGAVRRDGRRLVLVIGGARTDTDRANAARGMAEWGYAAWDSRPFLNTGMIVGAARVQGGAARSVPLTVPRSFTLATMKGTGTAVRGTIVYDGPLRAPLAQGQHVARLRITTAAAGSYDLPLVAARAVGKAGAIDRIVNGLLGLLP</sequence>
<keyword evidence="9" id="KW-0133">Cell shape</keyword>